<evidence type="ECO:0000313" key="14">
    <source>
        <dbReference type="EMBL" id="CAI5444848.1"/>
    </source>
</evidence>
<evidence type="ECO:0000259" key="13">
    <source>
        <dbReference type="Pfam" id="PF04153"/>
    </source>
</evidence>
<dbReference type="PANTHER" id="PTHR23326">
    <property type="entry name" value="CCR4 NOT-RELATED"/>
    <property type="match status" value="1"/>
</dbReference>
<evidence type="ECO:0000256" key="7">
    <source>
        <dbReference type="ARBA" id="ARBA00023015"/>
    </source>
</evidence>
<evidence type="ECO:0000256" key="11">
    <source>
        <dbReference type="SAM" id="MobiDB-lite"/>
    </source>
</evidence>
<keyword evidence="9 10" id="KW-0539">Nucleus</keyword>
<evidence type="ECO:0000256" key="9">
    <source>
        <dbReference type="ARBA" id="ARBA00023242"/>
    </source>
</evidence>
<keyword evidence="15" id="KW-1185">Reference proteome</keyword>
<dbReference type="InterPro" id="IPR040168">
    <property type="entry name" value="Not2/3/5"/>
</dbReference>
<keyword evidence="8 10" id="KW-0804">Transcription</keyword>
<keyword evidence="5 10" id="KW-0678">Repressor</keyword>
<evidence type="ECO:0000256" key="4">
    <source>
        <dbReference type="ARBA" id="ARBA00022490"/>
    </source>
</evidence>
<name>A0A9P1MZW0_9PELO</name>
<evidence type="ECO:0000256" key="6">
    <source>
        <dbReference type="ARBA" id="ARBA00022553"/>
    </source>
</evidence>
<dbReference type="GO" id="GO:0006355">
    <property type="term" value="P:regulation of DNA-templated transcription"/>
    <property type="evidence" value="ECO:0007669"/>
    <property type="project" value="InterPro"/>
</dbReference>
<evidence type="ECO:0000256" key="1">
    <source>
        <dbReference type="ARBA" id="ARBA00004123"/>
    </source>
</evidence>
<feature type="region of interest" description="Disordered" evidence="11">
    <location>
        <begin position="507"/>
        <end position="528"/>
    </location>
</feature>
<reference evidence="14" key="1">
    <citation type="submission" date="2022-11" db="EMBL/GenBank/DDBJ databases">
        <authorList>
            <person name="Kikuchi T."/>
        </authorList>
    </citation>
    <scope>NUCLEOTIDE SEQUENCE</scope>
    <source>
        <strain evidence="14">PS1010</strain>
    </source>
</reference>
<dbReference type="EMBL" id="CANHGI010000003">
    <property type="protein sequence ID" value="CAI5444848.1"/>
    <property type="molecule type" value="Genomic_DNA"/>
</dbReference>
<evidence type="ECO:0008006" key="16">
    <source>
        <dbReference type="Google" id="ProtNLM"/>
    </source>
</evidence>
<dbReference type="Gene3D" id="2.30.30.1020">
    <property type="entry name" value="CCR4-NOT complex subunit 2/3/5, C-terminal domain"/>
    <property type="match status" value="1"/>
</dbReference>
<evidence type="ECO:0000256" key="5">
    <source>
        <dbReference type="ARBA" id="ARBA00022491"/>
    </source>
</evidence>
<sequence>MAEKRKLLAEIEKCYKKIDEGVELFEEIMDKMQEANSDNQRDKYQDDLKKEIKKLQRLRDQVKNWQNSSDIKDKDKLIQYRRLIEQRMEQFKDVERENKTKPHSKLGLSAEEKLDPKEKEKAEVMDWIQTQIRALNDEADRSEMQLESLSNADTGKKRGKKEDAKSKNEREKRSEELRRHLERLKFHVEKLEVCMRMISNESLHPKDVMNQLKQPIEEYIEMVGDDMDSYDPEDAYDELNLEKLCAQIGGVNLLSVDDEHKENGHDLGIDTDMGAVSGSRHGSGENGQPPSPAGRRVGLPLTMSSPHQSNTPPQSNDHKKLASKESSLDRPRSPISAPPPPPPGIPYNSVAAGRSTTTPTPVANNTSVSSGIGSFSAVATPTTPNSICSPTVLQKNNNNSSLIMTSNGPSEMHLDEERKSEELELEDEEQETPSTISSKKDSVSSKRSTNENELLDGLNGDTTSLKSSTSTLTAVAAAAATASLTQIAPPTLSSLSSQQIAASAAVAASTAPTTNNTTTTPIIANSSQMNDDSALRALRLSNQNKSNTTSTEPKRAHIPAWLGASPLGRAPNTQEYDIQSAALEVAVTRTQLPLDSEKPRVYLPKMMLPVPSYYAQTAPSNADSLEYYLRLSPDTLFFIFYYMEGTRAQLLAAKALKKLSWRFHTKYLTWFQRHEEPKTITDDYEQGTYVYFDFEKWSQRKKESFTFEYKFLEDKEFD</sequence>
<gene>
    <name evidence="14" type="ORF">CAMP_LOCUS7485</name>
</gene>
<feature type="domain" description="NOT2/NOT3/NOT5 C-terminal" evidence="13">
    <location>
        <begin position="593"/>
        <end position="712"/>
    </location>
</feature>
<dbReference type="GO" id="GO:2000036">
    <property type="term" value="P:regulation of stem cell population maintenance"/>
    <property type="evidence" value="ECO:0007669"/>
    <property type="project" value="UniProtKB-ARBA"/>
</dbReference>
<dbReference type="GO" id="GO:0030015">
    <property type="term" value="C:CCR4-NOT core complex"/>
    <property type="evidence" value="ECO:0007669"/>
    <property type="project" value="UniProtKB-UniRule"/>
</dbReference>
<keyword evidence="7 10" id="KW-0805">Transcription regulation</keyword>
<feature type="compositionally biased region" description="Polar residues" evidence="11">
    <location>
        <begin position="381"/>
        <end position="409"/>
    </location>
</feature>
<feature type="region of interest" description="Disordered" evidence="11">
    <location>
        <begin position="262"/>
        <end position="369"/>
    </location>
</feature>
<proteinExistence type="inferred from homology"/>
<evidence type="ECO:0000256" key="8">
    <source>
        <dbReference type="ARBA" id="ARBA00023163"/>
    </source>
</evidence>
<dbReference type="AlphaFoldDB" id="A0A9P1MZW0"/>
<feature type="region of interest" description="Disordered" evidence="11">
    <location>
        <begin position="92"/>
        <end position="118"/>
    </location>
</feature>
<dbReference type="OrthoDB" id="293823at2759"/>
<dbReference type="GO" id="GO:0005634">
    <property type="term" value="C:nucleus"/>
    <property type="evidence" value="ECO:0007669"/>
    <property type="project" value="UniProtKB-SubCell"/>
</dbReference>
<feature type="domain" description="CCR4-Not complex component Not N-terminal" evidence="12">
    <location>
        <begin position="4"/>
        <end position="242"/>
    </location>
</feature>
<feature type="compositionally biased region" description="Pro residues" evidence="11">
    <location>
        <begin position="336"/>
        <end position="345"/>
    </location>
</feature>
<keyword evidence="6" id="KW-0597">Phosphoprotein</keyword>
<comment type="similarity">
    <text evidence="3 10">Belongs to the CNOT2/3/5 family.</text>
</comment>
<evidence type="ECO:0000313" key="15">
    <source>
        <dbReference type="Proteomes" id="UP001152747"/>
    </source>
</evidence>
<feature type="compositionally biased region" description="Low complexity" evidence="11">
    <location>
        <begin position="507"/>
        <end position="527"/>
    </location>
</feature>
<keyword evidence="4 10" id="KW-0963">Cytoplasm</keyword>
<evidence type="ECO:0000259" key="12">
    <source>
        <dbReference type="Pfam" id="PF04065"/>
    </source>
</evidence>
<feature type="compositionally biased region" description="Polar residues" evidence="11">
    <location>
        <begin position="302"/>
        <end position="315"/>
    </location>
</feature>
<dbReference type="InterPro" id="IPR007207">
    <property type="entry name" value="Not_N"/>
</dbReference>
<protein>
    <recommendedName>
        <fullName evidence="16">CCR4-NOT transcription complex subunit 3</fullName>
    </recommendedName>
</protein>
<dbReference type="GO" id="GO:0000932">
    <property type="term" value="C:P-body"/>
    <property type="evidence" value="ECO:0007669"/>
    <property type="project" value="UniProtKB-UniRule"/>
</dbReference>
<dbReference type="InterPro" id="IPR012270">
    <property type="entry name" value="CCR4-NOT_su3/5"/>
</dbReference>
<dbReference type="InterPro" id="IPR038635">
    <property type="entry name" value="CCR4-NOT_su2/3/5_C_sf"/>
</dbReference>
<feature type="compositionally biased region" description="Polar residues" evidence="11">
    <location>
        <begin position="354"/>
        <end position="369"/>
    </location>
</feature>
<dbReference type="Proteomes" id="UP001152747">
    <property type="component" value="Unassembled WGS sequence"/>
</dbReference>
<feature type="compositionally biased region" description="Basic and acidic residues" evidence="11">
    <location>
        <begin position="316"/>
        <end position="332"/>
    </location>
</feature>
<evidence type="ECO:0000256" key="10">
    <source>
        <dbReference type="PIRNR" id="PIRNR005290"/>
    </source>
</evidence>
<dbReference type="PIRSF" id="PIRSF005290">
    <property type="entry name" value="NOT_su_3_5"/>
    <property type="match status" value="1"/>
</dbReference>
<comment type="caution">
    <text evidence="14">The sequence shown here is derived from an EMBL/GenBank/DDBJ whole genome shotgun (WGS) entry which is preliminary data.</text>
</comment>
<comment type="subcellular location">
    <subcellularLocation>
        <location evidence="2 10">Cytoplasm</location>
    </subcellularLocation>
    <subcellularLocation>
        <location evidence="1 10">Nucleus</location>
    </subcellularLocation>
</comment>
<evidence type="ECO:0000256" key="2">
    <source>
        <dbReference type="ARBA" id="ARBA00004496"/>
    </source>
</evidence>
<feature type="compositionally biased region" description="Basic and acidic residues" evidence="11">
    <location>
        <begin position="412"/>
        <end position="422"/>
    </location>
</feature>
<dbReference type="Pfam" id="PF04153">
    <property type="entry name" value="NOT2_3_5_C"/>
    <property type="match status" value="1"/>
</dbReference>
<feature type="compositionally biased region" description="Basic and acidic residues" evidence="11">
    <location>
        <begin position="154"/>
        <end position="176"/>
    </location>
</feature>
<accession>A0A9P1MZW0</accession>
<dbReference type="Pfam" id="PF04065">
    <property type="entry name" value="Not3"/>
    <property type="match status" value="1"/>
</dbReference>
<dbReference type="InterPro" id="IPR007282">
    <property type="entry name" value="NOT2/3/5_C"/>
</dbReference>
<feature type="region of interest" description="Disordered" evidence="11">
    <location>
        <begin position="381"/>
        <end position="466"/>
    </location>
</feature>
<feature type="region of interest" description="Disordered" evidence="11">
    <location>
        <begin position="138"/>
        <end position="176"/>
    </location>
</feature>
<organism evidence="14 15">
    <name type="scientific">Caenorhabditis angaria</name>
    <dbReference type="NCBI Taxonomy" id="860376"/>
    <lineage>
        <taxon>Eukaryota</taxon>
        <taxon>Metazoa</taxon>
        <taxon>Ecdysozoa</taxon>
        <taxon>Nematoda</taxon>
        <taxon>Chromadorea</taxon>
        <taxon>Rhabditida</taxon>
        <taxon>Rhabditina</taxon>
        <taxon>Rhabditomorpha</taxon>
        <taxon>Rhabditoidea</taxon>
        <taxon>Rhabditidae</taxon>
        <taxon>Peloderinae</taxon>
        <taxon>Caenorhabditis</taxon>
    </lineage>
</organism>
<feature type="compositionally biased region" description="Basic and acidic residues" evidence="11">
    <location>
        <begin position="438"/>
        <end position="450"/>
    </location>
</feature>
<evidence type="ECO:0000256" key="3">
    <source>
        <dbReference type="ARBA" id="ARBA00007682"/>
    </source>
</evidence>